<keyword evidence="2 7" id="KW-0819">tRNA processing</keyword>
<dbReference type="EMBL" id="AVPS01000001">
    <property type="protein sequence ID" value="KGM52686.1"/>
    <property type="molecule type" value="Genomic_DNA"/>
</dbReference>
<sequence>MPKTRFPRTARVRARSDFDRIFKHGRRVALPVLALHWQTADAARASCEQANLARPNARVRFERPDSGPRLGLAVSRKVDPHAVGRNRIKRVMRETFRAHRAVLADGDYVVVARVGAARCDHQQLRMALLSLLQRAGALKPEQIVPIGADAAMPASASASFAPVSSAPVSSLPGPAAAGTMPTPRRCDVISSTDPTPPSRGG</sequence>
<dbReference type="HAMAP" id="MF_00227">
    <property type="entry name" value="RNase_P"/>
    <property type="match status" value="1"/>
</dbReference>
<keyword evidence="6 7" id="KW-0694">RNA-binding</keyword>
<dbReference type="GO" id="GO:0001682">
    <property type="term" value="P:tRNA 5'-leader removal"/>
    <property type="evidence" value="ECO:0007669"/>
    <property type="project" value="UniProtKB-UniRule"/>
</dbReference>
<dbReference type="NCBIfam" id="TIGR00188">
    <property type="entry name" value="rnpA"/>
    <property type="match status" value="1"/>
</dbReference>
<dbReference type="EC" id="3.1.26.5" evidence="7 8"/>
<evidence type="ECO:0000256" key="6">
    <source>
        <dbReference type="ARBA" id="ARBA00022884"/>
    </source>
</evidence>
<dbReference type="Proteomes" id="UP000030017">
    <property type="component" value="Unassembled WGS sequence"/>
</dbReference>
<dbReference type="InterPro" id="IPR000100">
    <property type="entry name" value="RNase_P"/>
</dbReference>
<dbReference type="GO" id="GO:0042781">
    <property type="term" value="F:3'-tRNA processing endoribonuclease activity"/>
    <property type="evidence" value="ECO:0007669"/>
    <property type="project" value="TreeGrafter"/>
</dbReference>
<proteinExistence type="inferred from homology"/>
<dbReference type="AlphaFoldDB" id="A0A0A0ENV2"/>
<dbReference type="PANTHER" id="PTHR33992:SF1">
    <property type="entry name" value="RIBONUCLEASE P PROTEIN COMPONENT"/>
    <property type="match status" value="1"/>
</dbReference>
<dbReference type="OrthoDB" id="9796422at2"/>
<evidence type="ECO:0000256" key="2">
    <source>
        <dbReference type="ARBA" id="ARBA00022694"/>
    </source>
</evidence>
<gene>
    <name evidence="7" type="primary">rnpA</name>
    <name evidence="10" type="ORF">N792_00055</name>
</gene>
<dbReference type="GO" id="GO:0004526">
    <property type="term" value="F:ribonuclease P activity"/>
    <property type="evidence" value="ECO:0007669"/>
    <property type="project" value="UniProtKB-UniRule"/>
</dbReference>
<dbReference type="RefSeq" id="WP_036191286.1">
    <property type="nucleotide sequence ID" value="NZ_AVPS01000001.1"/>
</dbReference>
<evidence type="ECO:0000256" key="9">
    <source>
        <dbReference type="SAM" id="MobiDB-lite"/>
    </source>
</evidence>
<keyword evidence="4 7" id="KW-0255">Endonuclease</keyword>
<dbReference type="SUPFAM" id="SSF54211">
    <property type="entry name" value="Ribosomal protein S5 domain 2-like"/>
    <property type="match status" value="1"/>
</dbReference>
<name>A0A0A0ENV2_9GAMM</name>
<dbReference type="GO" id="GO:0000049">
    <property type="term" value="F:tRNA binding"/>
    <property type="evidence" value="ECO:0007669"/>
    <property type="project" value="UniProtKB-UniRule"/>
</dbReference>
<keyword evidence="3 7" id="KW-0540">Nuclease</keyword>
<feature type="region of interest" description="Disordered" evidence="9">
    <location>
        <begin position="163"/>
        <end position="201"/>
    </location>
</feature>
<protein>
    <recommendedName>
        <fullName evidence="7 8">Ribonuclease P protein component</fullName>
        <shortName evidence="7">RNase P protein</shortName>
        <shortName evidence="7">RNaseP protein</shortName>
        <ecNumber evidence="7 8">3.1.26.5</ecNumber>
    </recommendedName>
    <alternativeName>
        <fullName evidence="7">Protein C5</fullName>
    </alternativeName>
</protein>
<dbReference type="InterPro" id="IPR020539">
    <property type="entry name" value="RNase_P_CS"/>
</dbReference>
<evidence type="ECO:0000256" key="1">
    <source>
        <dbReference type="ARBA" id="ARBA00002663"/>
    </source>
</evidence>
<dbReference type="PANTHER" id="PTHR33992">
    <property type="entry name" value="RIBONUCLEASE P PROTEIN COMPONENT"/>
    <property type="match status" value="1"/>
</dbReference>
<comment type="subunit">
    <text evidence="7">Consists of a catalytic RNA component (M1 or rnpB) and a protein subunit.</text>
</comment>
<keyword evidence="11" id="KW-1185">Reference proteome</keyword>
<dbReference type="STRING" id="1122185.N792_00055"/>
<dbReference type="PROSITE" id="PS00648">
    <property type="entry name" value="RIBONUCLEASE_P"/>
    <property type="match status" value="1"/>
</dbReference>
<accession>A0A0A0ENV2</accession>
<reference evidence="10 11" key="1">
    <citation type="submission" date="2013-08" db="EMBL/GenBank/DDBJ databases">
        <title>Genome sequencing of Lysobacter.</title>
        <authorList>
            <person name="Zhang S."/>
            <person name="Wang G."/>
        </authorList>
    </citation>
    <scope>NUCLEOTIDE SEQUENCE [LARGE SCALE GENOMIC DNA]</scope>
    <source>
        <strain evidence="10 11">Ko07</strain>
    </source>
</reference>
<evidence type="ECO:0000313" key="10">
    <source>
        <dbReference type="EMBL" id="KGM52686.1"/>
    </source>
</evidence>
<evidence type="ECO:0000256" key="3">
    <source>
        <dbReference type="ARBA" id="ARBA00022722"/>
    </source>
</evidence>
<dbReference type="InterPro" id="IPR020568">
    <property type="entry name" value="Ribosomal_Su5_D2-typ_SF"/>
</dbReference>
<keyword evidence="5 7" id="KW-0378">Hydrolase</keyword>
<comment type="similarity">
    <text evidence="7">Belongs to the RnpA family.</text>
</comment>
<evidence type="ECO:0000256" key="7">
    <source>
        <dbReference type="HAMAP-Rule" id="MF_00227"/>
    </source>
</evidence>
<dbReference type="eggNOG" id="COG0594">
    <property type="taxonomic scope" value="Bacteria"/>
</dbReference>
<evidence type="ECO:0000256" key="5">
    <source>
        <dbReference type="ARBA" id="ARBA00022801"/>
    </source>
</evidence>
<comment type="catalytic activity">
    <reaction evidence="7">
        <text>Endonucleolytic cleavage of RNA, removing 5'-extranucleotides from tRNA precursor.</text>
        <dbReference type="EC" id="3.1.26.5"/>
    </reaction>
</comment>
<evidence type="ECO:0000313" key="11">
    <source>
        <dbReference type="Proteomes" id="UP000030017"/>
    </source>
</evidence>
<dbReference type="GO" id="GO:0030677">
    <property type="term" value="C:ribonuclease P complex"/>
    <property type="evidence" value="ECO:0007669"/>
    <property type="project" value="TreeGrafter"/>
</dbReference>
<dbReference type="Pfam" id="PF00825">
    <property type="entry name" value="Ribonuclease_P"/>
    <property type="match status" value="1"/>
</dbReference>
<feature type="compositionally biased region" description="Low complexity" evidence="9">
    <location>
        <begin position="163"/>
        <end position="183"/>
    </location>
</feature>
<comment type="caution">
    <text evidence="10">The sequence shown here is derived from an EMBL/GenBank/DDBJ whole genome shotgun (WGS) entry which is preliminary data.</text>
</comment>
<dbReference type="Gene3D" id="3.30.230.10">
    <property type="match status" value="1"/>
</dbReference>
<evidence type="ECO:0000256" key="8">
    <source>
        <dbReference type="NCBIfam" id="TIGR00188"/>
    </source>
</evidence>
<organism evidence="10 11">
    <name type="scientific">Lysobacter concretionis Ko07 = DSM 16239</name>
    <dbReference type="NCBI Taxonomy" id="1122185"/>
    <lineage>
        <taxon>Bacteria</taxon>
        <taxon>Pseudomonadati</taxon>
        <taxon>Pseudomonadota</taxon>
        <taxon>Gammaproteobacteria</taxon>
        <taxon>Lysobacterales</taxon>
        <taxon>Lysobacteraceae</taxon>
        <taxon>Novilysobacter</taxon>
    </lineage>
</organism>
<dbReference type="InterPro" id="IPR014721">
    <property type="entry name" value="Ribsml_uS5_D2-typ_fold_subgr"/>
</dbReference>
<comment type="function">
    <text evidence="1 7">RNaseP catalyzes the removal of the 5'-leader sequence from pre-tRNA to produce the mature 5'-terminus. It can also cleave other RNA substrates such as 4.5S RNA. The protein component plays an auxiliary but essential role in vivo by binding to the 5'-leader sequence and broadening the substrate specificity of the ribozyme.</text>
</comment>
<evidence type="ECO:0000256" key="4">
    <source>
        <dbReference type="ARBA" id="ARBA00022759"/>
    </source>
</evidence>